<reference evidence="2 3" key="1">
    <citation type="submission" date="2013-12" db="EMBL/GenBank/DDBJ databases">
        <authorList>
            <person name="Zelazny A."/>
            <person name="Olivier K."/>
            <person name="Holland S."/>
            <person name="Lenaerts A."/>
            <person name="Ordway D."/>
            <person name="DeGroote M.A."/>
            <person name="Parker T."/>
            <person name="Sizemore C."/>
            <person name="Tallon L.J."/>
            <person name="Sadzewicz L.K."/>
            <person name="Sengamalay N."/>
            <person name="Fraser C.M."/>
            <person name="Hine E."/>
            <person name="Shefchek K.A."/>
            <person name="Das S.P."/>
            <person name="Tettelin H."/>
        </authorList>
    </citation>
    <scope>NUCLEOTIDE SEQUENCE [LARGE SCALE GENOMIC DNA]</scope>
    <source>
        <strain evidence="2 3">1513</strain>
    </source>
</reference>
<name>X8E158_9MYCO</name>
<accession>X8E158</accession>
<dbReference type="Gene3D" id="3.40.50.1820">
    <property type="entry name" value="alpha/beta hydrolase"/>
    <property type="match status" value="1"/>
</dbReference>
<dbReference type="SUPFAM" id="SSF53474">
    <property type="entry name" value="alpha/beta-Hydrolases"/>
    <property type="match status" value="1"/>
</dbReference>
<dbReference type="GO" id="GO:0016042">
    <property type="term" value="P:lipid catabolic process"/>
    <property type="evidence" value="ECO:0007669"/>
    <property type="project" value="InterPro"/>
</dbReference>
<dbReference type="GO" id="GO:0004806">
    <property type="term" value="F:triacylglycerol lipase activity"/>
    <property type="evidence" value="ECO:0007669"/>
    <property type="project" value="InterPro"/>
</dbReference>
<dbReference type="Proteomes" id="UP000023351">
    <property type="component" value="Unassembled WGS sequence"/>
</dbReference>
<evidence type="ECO:0000313" key="3">
    <source>
        <dbReference type="Proteomes" id="UP000023351"/>
    </source>
</evidence>
<dbReference type="InterPro" id="IPR005152">
    <property type="entry name" value="Lipase_secreted"/>
</dbReference>
<dbReference type="PANTHER" id="PTHR34853:SF1">
    <property type="entry name" value="LIPASE 5"/>
    <property type="match status" value="1"/>
</dbReference>
<organism evidence="2 3">
    <name type="scientific">Mycobacteroides abscessus subsp. bolletii 1513</name>
    <dbReference type="NCBI Taxonomy" id="1299321"/>
    <lineage>
        <taxon>Bacteria</taxon>
        <taxon>Bacillati</taxon>
        <taxon>Actinomycetota</taxon>
        <taxon>Actinomycetes</taxon>
        <taxon>Mycobacteriales</taxon>
        <taxon>Mycobacteriaceae</taxon>
        <taxon>Mycobacteroides</taxon>
        <taxon>Mycobacteroides abscessus</taxon>
    </lineage>
</organism>
<proteinExistence type="predicted"/>
<dbReference type="PATRIC" id="fig|1299321.3.peg.727"/>
<evidence type="ECO:0000313" key="2">
    <source>
        <dbReference type="EMBL" id="EUA73663.1"/>
    </source>
</evidence>
<comment type="caution">
    <text evidence="2">The sequence shown here is derived from an EMBL/GenBank/DDBJ whole genome shotgun (WGS) entry which is preliminary data.</text>
</comment>
<sequence length="224" mass="23774">MLVLITAACARVEAEGVAPQPPSPPPGEVLSDVPLSLAPDLDAIADGHLIRYMSTSGATGTPTEVTGVVFAPKGEPPQAGWPIVSVGHGTTGLDDECAVSRAPDLRGYIWLVRNLSKRGWVVAITDYEGLGVPGPHPYLEPRSEGFNVIDAARAAVSLIPGRRRSGRLSVRPRAARRPGPRPSWPATMHPSWSSSARLTCHRPPTSPTWRRMWATAGTTGASSR</sequence>
<protein>
    <submittedName>
        <fullName evidence="2">Secretory lipase family protein</fullName>
    </submittedName>
</protein>
<gene>
    <name evidence="2" type="ORF">I540_0759</name>
</gene>
<feature type="region of interest" description="Disordered" evidence="1">
    <location>
        <begin position="166"/>
        <end position="208"/>
    </location>
</feature>
<dbReference type="InterPro" id="IPR029058">
    <property type="entry name" value="AB_hydrolase_fold"/>
</dbReference>
<evidence type="ECO:0000256" key="1">
    <source>
        <dbReference type="SAM" id="MobiDB-lite"/>
    </source>
</evidence>
<dbReference type="PANTHER" id="PTHR34853">
    <property type="match status" value="1"/>
</dbReference>
<dbReference type="AlphaFoldDB" id="X8E158"/>
<dbReference type="EMBL" id="JAOJ01000001">
    <property type="protein sequence ID" value="EUA73663.1"/>
    <property type="molecule type" value="Genomic_DNA"/>
</dbReference>